<organism evidence="7 8">
    <name type="scientific">Clostridium tarantellae</name>
    <dbReference type="NCBI Taxonomy" id="39493"/>
    <lineage>
        <taxon>Bacteria</taxon>
        <taxon>Bacillati</taxon>
        <taxon>Bacillota</taxon>
        <taxon>Clostridia</taxon>
        <taxon>Eubacteriales</taxon>
        <taxon>Clostridiaceae</taxon>
        <taxon>Clostridium</taxon>
    </lineage>
</organism>
<dbReference type="InterPro" id="IPR031680">
    <property type="entry name" value="Hepar_II_III_N"/>
</dbReference>
<keyword evidence="8" id="KW-1185">Reference proteome</keyword>
<evidence type="ECO:0000256" key="2">
    <source>
        <dbReference type="ARBA" id="ARBA00022729"/>
    </source>
</evidence>
<dbReference type="RefSeq" id="WP_152890243.1">
    <property type="nucleotide sequence ID" value="NZ_WHJC01000146.1"/>
</dbReference>
<dbReference type="PANTHER" id="PTHR39210:SF1">
    <property type="entry name" value="HEPARIN-SULFATE LYASE"/>
    <property type="match status" value="1"/>
</dbReference>
<comment type="caution">
    <text evidence="7">The sequence shown here is derived from an EMBL/GenBank/DDBJ whole genome shotgun (WGS) entry which is preliminary data.</text>
</comment>
<evidence type="ECO:0000259" key="6">
    <source>
        <dbReference type="Pfam" id="PF16889"/>
    </source>
</evidence>
<dbReference type="AlphaFoldDB" id="A0A6I1MV50"/>
<feature type="domain" description="Heparinase II/III-like C-terminal" evidence="5">
    <location>
        <begin position="382"/>
        <end position="564"/>
    </location>
</feature>
<dbReference type="Proteomes" id="UP000430345">
    <property type="component" value="Unassembled WGS sequence"/>
</dbReference>
<evidence type="ECO:0000256" key="1">
    <source>
        <dbReference type="ARBA" id="ARBA00004418"/>
    </source>
</evidence>
<dbReference type="Gene3D" id="1.50.10.100">
    <property type="entry name" value="Chondroitin AC/alginate lyase"/>
    <property type="match status" value="1"/>
</dbReference>
<keyword evidence="2" id="KW-0732">Signal</keyword>
<evidence type="ECO:0000313" key="8">
    <source>
        <dbReference type="Proteomes" id="UP000430345"/>
    </source>
</evidence>
<proteinExistence type="predicted"/>
<dbReference type="SUPFAM" id="SSF48230">
    <property type="entry name" value="Chondroitin AC/alginate lyase"/>
    <property type="match status" value="1"/>
</dbReference>
<accession>A0A6I1MV50</accession>
<dbReference type="OrthoDB" id="7335480at2"/>
<evidence type="ECO:0000256" key="3">
    <source>
        <dbReference type="ARBA" id="ARBA00022764"/>
    </source>
</evidence>
<evidence type="ECO:0000313" key="7">
    <source>
        <dbReference type="EMBL" id="MPQ44079.1"/>
    </source>
</evidence>
<sequence>MKNNIKEIININVLKLGDLNKKNFTENYLKFFRTRNDVNLYFNGIKELKYIVNYCKKNFINDINEVIRIANDLVNNTFKFEWKWDMERTFVPVTFREEIIWDKTPTDDEEWMFMINRHRFWITLGQAYALTEDEKYAKTFCEQIEHWIDNVPLKIGTDRSTWRTIDSGIRCENWIKAYMYFKDSKYFTDKLLEKFILSLEEHAKFLYDKFSDASRLSNWGVLENHGLLIVCLFIPELKNRDKYLKAAIERLTEQIEFQVMDDGMQWEQSPMYLNEVLHCYLDSIIIANKNNLSLPKIIIEKTKKLAYSDLYMAKPNHCQVCQSDSDDTDLRDILTKAAYIFKDSELKFGAYSLIDFESIWDLGFDSIEQYKKIQASKPKYTSYAFNDSGNYYMRSGWKEKDNYMYFHCGTLGSGHGHADLLHISIFGNGEDYLIDPGRYTYIEGNEYREYFKSCIAHNTILIDNIEFTVLNGSWGYKKAAMPIKYPFICKDNIDYIEGAHLGYMDLEKGGVFTNRKIIYIKPSIWIVVDEFYGKGIHNYKQYYHFSNNNIALENNSTLCIGKNGYMRMYHLDYVNRTLKTTPISYHYNLLEEATTLICSIDNEDFTSITTIIDVRCLNEHSNLKVEKLEVKNCSGRVLEKWEAEGIKIIDRENEYILLICHNDVFKGKKLLNVDGYNLYGKIVLVTKTPKGIQKEVIKY</sequence>
<reference evidence="7 8" key="1">
    <citation type="submission" date="2019-10" db="EMBL/GenBank/DDBJ databases">
        <title>The Genome Sequence of Clostridium tarantellae Isolated from Fish Brain.</title>
        <authorList>
            <person name="Bano L."/>
            <person name="Kiel M."/>
            <person name="Sales G."/>
            <person name="Doxey A.C."/>
            <person name="Mansfield M.J."/>
            <person name="Schiavone M."/>
            <person name="Rossetto O."/>
            <person name="Pirazzini M."/>
            <person name="Dobrindt U."/>
            <person name="Montecucco C."/>
        </authorList>
    </citation>
    <scope>NUCLEOTIDE SEQUENCE [LARGE SCALE GENOMIC DNA]</scope>
    <source>
        <strain evidence="7 8">DSM 3997</strain>
    </source>
</reference>
<dbReference type="Pfam" id="PF16889">
    <property type="entry name" value="Hepar_II_III_N"/>
    <property type="match status" value="1"/>
</dbReference>
<feature type="domain" description="Heparin-sulfate lyase N-terminal" evidence="6">
    <location>
        <begin position="24"/>
        <end position="345"/>
    </location>
</feature>
<dbReference type="Pfam" id="PF07940">
    <property type="entry name" value="Hepar_II_III_C"/>
    <property type="match status" value="1"/>
</dbReference>
<dbReference type="InterPro" id="IPR012480">
    <property type="entry name" value="Hepar_II_III_C"/>
</dbReference>
<dbReference type="InterPro" id="IPR008929">
    <property type="entry name" value="Chondroitin_lyas"/>
</dbReference>
<keyword evidence="3" id="KW-0574">Periplasm</keyword>
<protein>
    <submittedName>
        <fullName evidence="7">Heparinase</fullName>
    </submittedName>
</protein>
<gene>
    <name evidence="7" type="ORF">GBZ86_09930</name>
</gene>
<dbReference type="GO" id="GO:0016829">
    <property type="term" value="F:lyase activity"/>
    <property type="evidence" value="ECO:0007669"/>
    <property type="project" value="UniProtKB-KW"/>
</dbReference>
<name>A0A6I1MV50_9CLOT</name>
<evidence type="ECO:0000259" key="5">
    <source>
        <dbReference type="Pfam" id="PF07940"/>
    </source>
</evidence>
<dbReference type="PANTHER" id="PTHR39210">
    <property type="entry name" value="HEPARIN-SULFATE LYASE"/>
    <property type="match status" value="1"/>
</dbReference>
<dbReference type="EMBL" id="WHJC01000146">
    <property type="protein sequence ID" value="MPQ44079.1"/>
    <property type="molecule type" value="Genomic_DNA"/>
</dbReference>
<evidence type="ECO:0000256" key="4">
    <source>
        <dbReference type="ARBA" id="ARBA00023239"/>
    </source>
</evidence>
<dbReference type="GO" id="GO:0042597">
    <property type="term" value="C:periplasmic space"/>
    <property type="evidence" value="ECO:0007669"/>
    <property type="project" value="UniProtKB-SubCell"/>
</dbReference>
<keyword evidence="4" id="KW-0456">Lyase</keyword>
<dbReference type="Gene3D" id="2.70.98.70">
    <property type="match status" value="1"/>
</dbReference>
<comment type="subcellular location">
    <subcellularLocation>
        <location evidence="1">Periplasm</location>
    </subcellularLocation>
</comment>